<gene>
    <name evidence="16" type="ORF">CVLEPA_LOCUS5609</name>
</gene>
<dbReference type="PRINTS" id="PR00765">
    <property type="entry name" value="CRBOXYPTASEA"/>
</dbReference>
<proteinExistence type="inferred from homology"/>
<evidence type="ECO:0000256" key="8">
    <source>
        <dbReference type="ARBA" id="ARBA00022801"/>
    </source>
</evidence>
<feature type="active site" description="Proton donor/acceptor" evidence="14">
    <location>
        <position position="390"/>
    </location>
</feature>
<evidence type="ECO:0000256" key="13">
    <source>
        <dbReference type="ARBA" id="ARBA00023157"/>
    </source>
</evidence>
<dbReference type="CDD" id="cd03860">
    <property type="entry name" value="M14_CP_A-B_like"/>
    <property type="match status" value="1"/>
</dbReference>
<evidence type="ECO:0000313" key="16">
    <source>
        <dbReference type="EMBL" id="CAK8676121.1"/>
    </source>
</evidence>
<evidence type="ECO:0000256" key="6">
    <source>
        <dbReference type="ARBA" id="ARBA00022723"/>
    </source>
</evidence>
<feature type="domain" description="Peptidase M14" evidence="15">
    <location>
        <begin position="131"/>
        <end position="424"/>
    </location>
</feature>
<dbReference type="InterPro" id="IPR057247">
    <property type="entry name" value="CARBOXYPEPT_ZN_2"/>
</dbReference>
<dbReference type="Pfam" id="PF00246">
    <property type="entry name" value="Peptidase_M14"/>
    <property type="match status" value="1"/>
</dbReference>
<keyword evidence="5" id="KW-0645">Protease</keyword>
<evidence type="ECO:0000256" key="1">
    <source>
        <dbReference type="ARBA" id="ARBA00001947"/>
    </source>
</evidence>
<dbReference type="PROSITE" id="PS52035">
    <property type="entry name" value="PEPTIDASE_M14"/>
    <property type="match status" value="1"/>
</dbReference>
<keyword evidence="7" id="KW-0732">Signal</keyword>
<organism evidence="16 17">
    <name type="scientific">Clavelina lepadiformis</name>
    <name type="common">Light-bulb sea squirt</name>
    <name type="synonym">Ascidia lepadiformis</name>
    <dbReference type="NCBI Taxonomy" id="159417"/>
    <lineage>
        <taxon>Eukaryota</taxon>
        <taxon>Metazoa</taxon>
        <taxon>Chordata</taxon>
        <taxon>Tunicata</taxon>
        <taxon>Ascidiacea</taxon>
        <taxon>Aplousobranchia</taxon>
        <taxon>Clavelinidae</taxon>
        <taxon>Clavelina</taxon>
    </lineage>
</organism>
<keyword evidence="6" id="KW-0479">Metal-binding</keyword>
<evidence type="ECO:0000256" key="10">
    <source>
        <dbReference type="ARBA" id="ARBA00023026"/>
    </source>
</evidence>
<dbReference type="InterPro" id="IPR000834">
    <property type="entry name" value="Peptidase_M14"/>
</dbReference>
<evidence type="ECO:0000256" key="4">
    <source>
        <dbReference type="ARBA" id="ARBA00022645"/>
    </source>
</evidence>
<name>A0ABP0F8S9_CLALP</name>
<dbReference type="PANTHER" id="PTHR11705:SF143">
    <property type="entry name" value="SLL0236 PROTEIN"/>
    <property type="match status" value="1"/>
</dbReference>
<comment type="caution">
    <text evidence="16">The sequence shown here is derived from an EMBL/GenBank/DDBJ whole genome shotgun (WGS) entry which is preliminary data.</text>
</comment>
<keyword evidence="4" id="KW-0121">Carboxypeptidase</keyword>
<dbReference type="InterPro" id="IPR003146">
    <property type="entry name" value="M14A_act_pep"/>
</dbReference>
<dbReference type="SUPFAM" id="SSF54897">
    <property type="entry name" value="Protease propeptides/inhibitors"/>
    <property type="match status" value="1"/>
</dbReference>
<comment type="function">
    <text evidence="2">Extracellular metalloprotease that contributes to pathogenicity.</text>
</comment>
<evidence type="ECO:0000256" key="11">
    <source>
        <dbReference type="ARBA" id="ARBA00023049"/>
    </source>
</evidence>
<evidence type="ECO:0000256" key="2">
    <source>
        <dbReference type="ARBA" id="ARBA00003091"/>
    </source>
</evidence>
<evidence type="ECO:0000256" key="7">
    <source>
        <dbReference type="ARBA" id="ARBA00022729"/>
    </source>
</evidence>
<evidence type="ECO:0000259" key="15">
    <source>
        <dbReference type="PROSITE" id="PS52035"/>
    </source>
</evidence>
<dbReference type="PANTHER" id="PTHR11705">
    <property type="entry name" value="PROTEASE FAMILY M14 CARBOXYPEPTIDASE A,B"/>
    <property type="match status" value="1"/>
</dbReference>
<comment type="similarity">
    <text evidence="3 14">Belongs to the peptidase M14 family.</text>
</comment>
<dbReference type="Proteomes" id="UP001642483">
    <property type="component" value="Unassembled WGS sequence"/>
</dbReference>
<sequence length="434" mass="49005">MLPTFGRNVIVKVLVQIFFATLFFSAKGKFHGNQVWRIVPRNDEQLKFLHQLSSTPHYKVDTWKHPTLVDIPADYHVPVEELSRFKRSLSSHDISYDVMIANVQNLVDDQYNNEAGSTPAASGISGFNYSLYHTADEVNGWMDLAQTTYDYVTKFQIGVTYQGRPIYALKISKSNLVRPAIYIDALIHCREWIATGSLLYVLKELLTNSSYSSLIEDLDWYVVPMINVDGYLYTWDPSGNRLWRQTRSAQAILTCFGADANRNFDDHWSGPGSSEEPCSSLYHGPMAESESETRHIARFISGHNDTIKAVVSLHSYAQVILYPYNYQLKQYPPNNNEQNKTAEEMSKAMFAIHNVSYDYGPGAETLSVSTGVTTDWTQAKADIDINYTIELRDTGQYGFLLPPDQIIPTGEELLAGIEVLAKHIIESELSTPSP</sequence>
<evidence type="ECO:0000256" key="9">
    <source>
        <dbReference type="ARBA" id="ARBA00022833"/>
    </source>
</evidence>
<keyword evidence="10" id="KW-0843">Virulence</keyword>
<dbReference type="InterPro" id="IPR036990">
    <property type="entry name" value="M14A-like_propep"/>
</dbReference>
<keyword evidence="8" id="KW-0378">Hydrolase</keyword>
<evidence type="ECO:0000313" key="17">
    <source>
        <dbReference type="Proteomes" id="UP001642483"/>
    </source>
</evidence>
<evidence type="ECO:0000256" key="14">
    <source>
        <dbReference type="PROSITE-ProRule" id="PRU01379"/>
    </source>
</evidence>
<dbReference type="PROSITE" id="PS00133">
    <property type="entry name" value="CARBOXYPEPT_ZN_2"/>
    <property type="match status" value="1"/>
</dbReference>
<keyword evidence="17" id="KW-1185">Reference proteome</keyword>
<dbReference type="SMART" id="SM00631">
    <property type="entry name" value="Zn_pept"/>
    <property type="match status" value="1"/>
</dbReference>
<keyword evidence="12" id="KW-0865">Zymogen</keyword>
<dbReference type="Gene3D" id="3.40.630.10">
    <property type="entry name" value="Zn peptidases"/>
    <property type="match status" value="1"/>
</dbReference>
<dbReference type="SUPFAM" id="SSF53187">
    <property type="entry name" value="Zn-dependent exopeptidases"/>
    <property type="match status" value="1"/>
</dbReference>
<dbReference type="Pfam" id="PF02244">
    <property type="entry name" value="Propep_M14"/>
    <property type="match status" value="1"/>
</dbReference>
<keyword evidence="11" id="KW-0482">Metalloprotease</keyword>
<keyword evidence="9" id="KW-0862">Zinc</keyword>
<keyword evidence="13" id="KW-1015">Disulfide bond</keyword>
<dbReference type="EMBL" id="CAWYQH010000024">
    <property type="protein sequence ID" value="CAK8676121.1"/>
    <property type="molecule type" value="Genomic_DNA"/>
</dbReference>
<accession>A0ABP0F8S9</accession>
<evidence type="ECO:0000256" key="3">
    <source>
        <dbReference type="ARBA" id="ARBA00005988"/>
    </source>
</evidence>
<comment type="cofactor">
    <cofactor evidence="1">
        <name>Zn(2+)</name>
        <dbReference type="ChEBI" id="CHEBI:29105"/>
    </cofactor>
</comment>
<reference evidence="16 17" key="1">
    <citation type="submission" date="2024-02" db="EMBL/GenBank/DDBJ databases">
        <authorList>
            <person name="Daric V."/>
            <person name="Darras S."/>
        </authorList>
    </citation>
    <scope>NUCLEOTIDE SEQUENCE [LARGE SCALE GENOMIC DNA]</scope>
</reference>
<dbReference type="Gene3D" id="3.30.70.340">
    <property type="entry name" value="Metallocarboxypeptidase-like"/>
    <property type="match status" value="1"/>
</dbReference>
<evidence type="ECO:0000256" key="5">
    <source>
        <dbReference type="ARBA" id="ARBA00022670"/>
    </source>
</evidence>
<protein>
    <recommendedName>
        <fullName evidence="15">Peptidase M14 domain-containing protein</fullName>
    </recommendedName>
</protein>
<evidence type="ECO:0000256" key="12">
    <source>
        <dbReference type="ARBA" id="ARBA00023145"/>
    </source>
</evidence>